<dbReference type="PANTHER" id="PTHR11506">
    <property type="entry name" value="LYSOSOME-ASSOCIATED MEMBRANE GLYCOPROTEIN"/>
    <property type="match status" value="1"/>
</dbReference>
<feature type="region of interest" description="Disordered" evidence="17">
    <location>
        <begin position="260"/>
        <end position="279"/>
    </location>
</feature>
<dbReference type="GO" id="GO:0005886">
    <property type="term" value="C:plasma membrane"/>
    <property type="evidence" value="ECO:0007669"/>
    <property type="project" value="UniProtKB-SubCell"/>
</dbReference>
<dbReference type="GO" id="GO:0005765">
    <property type="term" value="C:lysosomal membrane"/>
    <property type="evidence" value="ECO:0007669"/>
    <property type="project" value="UniProtKB-SubCell"/>
</dbReference>
<feature type="chain" id="PRO_5041687671" description="Lysosome-associated membrane glycoprotein 2" evidence="19">
    <location>
        <begin position="33"/>
        <end position="472"/>
    </location>
</feature>
<dbReference type="GO" id="GO:0031902">
    <property type="term" value="C:late endosome membrane"/>
    <property type="evidence" value="ECO:0007669"/>
    <property type="project" value="TreeGrafter"/>
</dbReference>
<dbReference type="PROSITE" id="PS00310">
    <property type="entry name" value="LAMP_1"/>
    <property type="match status" value="1"/>
</dbReference>
<dbReference type="Pfam" id="PF01299">
    <property type="entry name" value="Lamp2-like_luminal"/>
    <property type="match status" value="1"/>
</dbReference>
<evidence type="ECO:0000256" key="14">
    <source>
        <dbReference type="ARBA" id="ARBA00023329"/>
    </source>
</evidence>
<sequence length="472" mass="51580">METRRSLFGRLLGPLCCGLLLFILMLLDGSASSEMYAVDVELKDASNITCLYAKWMMNFSITYESNISEYKNKAFMLPENVRYDGSSCNGTNGPLLAIEFGEGHFWSINFAKTDDTYQGNITFIYNTNDAELFPDAKRKGLITASAKYPLHPIQLHTVFSCHHVDSVKAGNVTNDFWNITLQAFLQNGSLSTAYTYCDKDIVATTAENAVSVPTATTTEPTTAATVTTTTVPTTTTTTTIPTTSSTVCTTTTTTAAASVKTTLSPTPPPTAKTEEKPMTGNYSVNVGTTVCLLASMGLQLNVSKEQVPLIINIQPNTTVVTGNCGKRSADLRLNDRNSTIIDFFFAVKNTSSEKFYLKGVNVTVIRPANGSLYAANNSLSYWDASLGSSYMCKKEETLVVTKGYRIKTFDLRVQPFDVKENKYSTAEDCSPEVDHFFVPIILGAALAGLVCLIFLAFFIGRQKHHSAGYEQL</sequence>
<gene>
    <name evidence="23" type="primary">LAMP2</name>
</gene>
<keyword evidence="14" id="KW-0968">Cytoplasmic vesicle</keyword>
<evidence type="ECO:0000256" key="1">
    <source>
        <dbReference type="ARBA" id="ARBA00004251"/>
    </source>
</evidence>
<dbReference type="PRINTS" id="PR00336">
    <property type="entry name" value="LYSASSOCTDMP"/>
</dbReference>
<evidence type="ECO:0000256" key="13">
    <source>
        <dbReference type="ARBA" id="ARBA00023228"/>
    </source>
</evidence>
<evidence type="ECO:0000256" key="2">
    <source>
        <dbReference type="ARBA" id="ARBA00004530"/>
    </source>
</evidence>
<evidence type="ECO:0000259" key="21">
    <source>
        <dbReference type="Pfam" id="PF21222"/>
    </source>
</evidence>
<reference evidence="23" key="1">
    <citation type="submission" date="2025-08" db="UniProtKB">
        <authorList>
            <consortium name="RefSeq"/>
        </authorList>
    </citation>
    <scope>IDENTIFICATION</scope>
    <source>
        <tissue evidence="23">Blood</tissue>
    </source>
</reference>
<keyword evidence="13 16" id="KW-0458">Lysosome</keyword>
<keyword evidence="6 19" id="KW-0732">Signal</keyword>
<proteinExistence type="inferred from homology"/>
<feature type="disulfide bond" evidence="16">
    <location>
        <begin position="161"/>
        <end position="197"/>
    </location>
</feature>
<feature type="transmembrane region" description="Helical" evidence="18">
    <location>
        <begin position="436"/>
        <end position="459"/>
    </location>
</feature>
<dbReference type="Gene3D" id="2.40.160.110">
    <property type="match status" value="2"/>
</dbReference>
<evidence type="ECO:0000256" key="11">
    <source>
        <dbReference type="ARBA" id="ARBA00023157"/>
    </source>
</evidence>
<evidence type="ECO:0000256" key="9">
    <source>
        <dbReference type="ARBA" id="ARBA00023006"/>
    </source>
</evidence>
<accession>A0AA97K7W5</accession>
<evidence type="ECO:0000256" key="4">
    <source>
        <dbReference type="ARBA" id="ARBA00022475"/>
    </source>
</evidence>
<evidence type="ECO:0000256" key="8">
    <source>
        <dbReference type="ARBA" id="ARBA00022989"/>
    </source>
</evidence>
<dbReference type="GO" id="GO:0072594">
    <property type="term" value="P:establishment of protein localization to organelle"/>
    <property type="evidence" value="ECO:0007669"/>
    <property type="project" value="TreeGrafter"/>
</dbReference>
<comment type="caution">
    <text evidence="16">Lacks conserved residue(s) required for the propagation of feature annotation.</text>
</comment>
<dbReference type="FunFam" id="2.40.160.110:FF:000001">
    <property type="entry name" value="lysosome-associated membrane glycoprotein 2 isoform X2"/>
    <property type="match status" value="1"/>
</dbReference>
<dbReference type="InterPro" id="IPR018134">
    <property type="entry name" value="LAMP_CS"/>
</dbReference>
<evidence type="ECO:0000313" key="23">
    <source>
        <dbReference type="RefSeq" id="XP_054852223.1"/>
    </source>
</evidence>
<keyword evidence="9" id="KW-0072">Autophagy</keyword>
<evidence type="ECO:0000256" key="19">
    <source>
        <dbReference type="SAM" id="SignalP"/>
    </source>
</evidence>
<evidence type="ECO:0000256" key="15">
    <source>
        <dbReference type="ARBA" id="ARBA00074380"/>
    </source>
</evidence>
<dbReference type="RefSeq" id="XP_054852223.1">
    <property type="nucleotide sequence ID" value="XM_054996248.1"/>
</dbReference>
<keyword evidence="10 16" id="KW-0472">Membrane</keyword>
<feature type="domain" description="Lysosome-associated membrane glycoprotein 2-like luminal" evidence="20">
    <location>
        <begin position="277"/>
        <end position="419"/>
    </location>
</feature>
<comment type="subcellular location">
    <subcellularLocation>
        <location evidence="1">Cell membrane</location>
        <topology evidence="1">Single-pass type I membrane protein</topology>
    </subcellularLocation>
    <subcellularLocation>
        <location evidence="3">Cytoplasmic vesicle</location>
        <location evidence="3">Autophagosome membrane</location>
    </subcellularLocation>
    <subcellularLocation>
        <location evidence="2">Endosome membrane</location>
        <topology evidence="2">Single-pass type I membrane protein</topology>
    </subcellularLocation>
    <subcellularLocation>
        <location evidence="16">Lysosome membrane</location>
        <topology evidence="16">Single-pass type I membrane protein</topology>
    </subcellularLocation>
</comment>
<dbReference type="InterPro" id="IPR048528">
    <property type="entry name" value="Lamp2-like_luminal"/>
</dbReference>
<keyword evidence="22" id="KW-1185">Reference proteome</keyword>
<name>A0AA97K7W5_EUBMA</name>
<keyword evidence="11 16" id="KW-1015">Disulfide bond</keyword>
<dbReference type="CTD" id="3920"/>
<keyword evidence="8 18" id="KW-1133">Transmembrane helix</keyword>
<feature type="domain" description="Lysosome-associated membrane glycoprotein 2-like transmembrane" evidence="21">
    <location>
        <begin position="438"/>
        <end position="469"/>
    </location>
</feature>
<dbReference type="GeneID" id="129341201"/>
<evidence type="ECO:0000256" key="10">
    <source>
        <dbReference type="ARBA" id="ARBA00023136"/>
    </source>
</evidence>
<dbReference type="PANTHER" id="PTHR11506:SF6">
    <property type="entry name" value="LYSOSOME-ASSOCIATED MEMBRANE GLYCOPROTEIN 2"/>
    <property type="match status" value="1"/>
</dbReference>
<comment type="similarity">
    <text evidence="16">Belongs to the LAMP family.</text>
</comment>
<evidence type="ECO:0000256" key="12">
    <source>
        <dbReference type="ARBA" id="ARBA00023180"/>
    </source>
</evidence>
<evidence type="ECO:0000256" key="3">
    <source>
        <dbReference type="ARBA" id="ARBA00004652"/>
    </source>
</evidence>
<evidence type="ECO:0000256" key="5">
    <source>
        <dbReference type="ARBA" id="ARBA00022692"/>
    </source>
</evidence>
<protein>
    <recommendedName>
        <fullName evidence="15">Lysosome-associated membrane glycoprotein 2</fullName>
    </recommendedName>
</protein>
<keyword evidence="7" id="KW-0967">Endosome</keyword>
<evidence type="ECO:0000259" key="20">
    <source>
        <dbReference type="Pfam" id="PF01299"/>
    </source>
</evidence>
<keyword evidence="5 16" id="KW-0812">Transmembrane</keyword>
<evidence type="ECO:0000313" key="22">
    <source>
        <dbReference type="Proteomes" id="UP001190640"/>
    </source>
</evidence>
<evidence type="ECO:0000256" key="16">
    <source>
        <dbReference type="PROSITE-ProRule" id="PRU00740"/>
    </source>
</evidence>
<dbReference type="KEGG" id="emc:129341201"/>
<keyword evidence="4" id="KW-1003">Cell membrane</keyword>
<dbReference type="InterPro" id="IPR048524">
    <property type="entry name" value="Lamp2-like_TM"/>
</dbReference>
<evidence type="ECO:0000256" key="7">
    <source>
        <dbReference type="ARBA" id="ARBA00022753"/>
    </source>
</evidence>
<dbReference type="Pfam" id="PF21222">
    <property type="entry name" value="Lamp2_2nd"/>
    <property type="match status" value="1"/>
</dbReference>
<feature type="disulfide bond" evidence="16">
    <location>
        <begin position="392"/>
        <end position="429"/>
    </location>
</feature>
<evidence type="ECO:0000256" key="17">
    <source>
        <dbReference type="SAM" id="MobiDB-lite"/>
    </source>
</evidence>
<dbReference type="Proteomes" id="UP001190640">
    <property type="component" value="Chromosome 13"/>
</dbReference>
<evidence type="ECO:0000256" key="6">
    <source>
        <dbReference type="ARBA" id="ARBA00022729"/>
    </source>
</evidence>
<dbReference type="PROSITE" id="PS51407">
    <property type="entry name" value="LAMP_3"/>
    <property type="match status" value="1"/>
</dbReference>
<dbReference type="AlphaFoldDB" id="A0AA97K7W5"/>
<dbReference type="InterPro" id="IPR002000">
    <property type="entry name" value="Lysosome-assoc_membr_glycop"/>
</dbReference>
<evidence type="ECO:0000256" key="18">
    <source>
        <dbReference type="SAM" id="Phobius"/>
    </source>
</evidence>
<organism evidence="22 23">
    <name type="scientific">Eublepharis macularius</name>
    <name type="common">Leopard gecko</name>
    <name type="synonym">Cyrtodactylus macularius</name>
    <dbReference type="NCBI Taxonomy" id="481883"/>
    <lineage>
        <taxon>Eukaryota</taxon>
        <taxon>Metazoa</taxon>
        <taxon>Chordata</taxon>
        <taxon>Craniata</taxon>
        <taxon>Vertebrata</taxon>
        <taxon>Euteleostomi</taxon>
        <taxon>Lepidosauria</taxon>
        <taxon>Squamata</taxon>
        <taxon>Bifurcata</taxon>
        <taxon>Gekkota</taxon>
        <taxon>Eublepharidae</taxon>
        <taxon>Eublepharinae</taxon>
        <taxon>Eublepharis</taxon>
    </lineage>
</organism>
<keyword evidence="12" id="KW-0325">Glycoprotein</keyword>
<feature type="signal peptide" evidence="19">
    <location>
        <begin position="1"/>
        <end position="32"/>
    </location>
</feature>